<feature type="transmembrane region" description="Helical" evidence="1">
    <location>
        <begin position="37"/>
        <end position="57"/>
    </location>
</feature>
<feature type="transmembrane region" description="Helical" evidence="1">
    <location>
        <begin position="69"/>
        <end position="95"/>
    </location>
</feature>
<feature type="transmembrane region" description="Helical" evidence="1">
    <location>
        <begin position="221"/>
        <end position="241"/>
    </location>
</feature>
<gene>
    <name evidence="2" type="ORF">DERP_005352</name>
</gene>
<protein>
    <recommendedName>
        <fullName evidence="4">Gustatory receptor</fullName>
    </recommendedName>
</protein>
<feature type="transmembrane region" description="Helical" evidence="1">
    <location>
        <begin position="115"/>
        <end position="141"/>
    </location>
</feature>
<feature type="transmembrane region" description="Helical" evidence="1">
    <location>
        <begin position="162"/>
        <end position="180"/>
    </location>
</feature>
<accession>A0ABQ8JMD9</accession>
<reference evidence="2 3" key="1">
    <citation type="journal article" date="2018" name="J. Allergy Clin. Immunol.">
        <title>High-quality assembly of Dermatophagoides pteronyssinus genome and transcriptome reveals a wide range of novel allergens.</title>
        <authorList>
            <person name="Liu X.Y."/>
            <person name="Yang K.Y."/>
            <person name="Wang M.Q."/>
            <person name="Kwok J.S."/>
            <person name="Zeng X."/>
            <person name="Yang Z."/>
            <person name="Xiao X.J."/>
            <person name="Lau C.P."/>
            <person name="Li Y."/>
            <person name="Huang Z.M."/>
            <person name="Ba J.G."/>
            <person name="Yim A.K."/>
            <person name="Ouyang C.Y."/>
            <person name="Ngai S.M."/>
            <person name="Chan T.F."/>
            <person name="Leung E.L."/>
            <person name="Liu L."/>
            <person name="Liu Z.G."/>
            <person name="Tsui S.K."/>
        </authorList>
    </citation>
    <scope>NUCLEOTIDE SEQUENCE [LARGE SCALE GENOMIC DNA]</scope>
    <source>
        <strain evidence="2">Derp</strain>
    </source>
</reference>
<keyword evidence="1" id="KW-1133">Transmembrane helix</keyword>
<evidence type="ECO:0000313" key="3">
    <source>
        <dbReference type="Proteomes" id="UP000887458"/>
    </source>
</evidence>
<sequence>MDMMDRMQSKFLKFIIYTYGNIGLQFQPIHLKQWKSIVNVIVNIIITLIIVYGLHISERHNRLHSSKKFLTNFTWLCFSYLFSTVLFIIYLHYLIYGRRLIYLMNNIGNRYYHSIYRYSPYLLTILASIELVYVITTLPNFENFSFRQFIDKLSRYHTKGQIHLVFNLIIFHQCCIRQFLLTKINNFSKFKTMKNVSIRIILKFFNEMTNVAFWSRQINQILSIHCLLIIIIVVIHHIIFICNIIEKRSIEKLHLLLPISTMNGYLCFIFILNNGNHQRIIQIRNIILKSYWNQLDSRITAKQQREIHEKISPINPIQSFELIEIYRKDFLVNICHFWKFNFSFLLSMIVFIMNYVVFIVSTN</sequence>
<reference evidence="2 3" key="2">
    <citation type="journal article" date="2022" name="Mol. Biol. Evol.">
        <title>Comparative Genomics Reveals Insights into the Divergent Evolution of Astigmatic Mites and Household Pest Adaptations.</title>
        <authorList>
            <person name="Xiong Q."/>
            <person name="Wan A.T."/>
            <person name="Liu X."/>
            <person name="Fung C.S."/>
            <person name="Xiao X."/>
            <person name="Malainual N."/>
            <person name="Hou J."/>
            <person name="Wang L."/>
            <person name="Wang M."/>
            <person name="Yang K.Y."/>
            <person name="Cui Y."/>
            <person name="Leung E.L."/>
            <person name="Nong W."/>
            <person name="Shin S.K."/>
            <person name="Au S.W."/>
            <person name="Jeong K.Y."/>
            <person name="Chew F.T."/>
            <person name="Hui J.H."/>
            <person name="Leung T.F."/>
            <person name="Tungtrongchitr A."/>
            <person name="Zhong N."/>
            <person name="Liu Z."/>
            <person name="Tsui S.K."/>
        </authorList>
    </citation>
    <scope>NUCLEOTIDE SEQUENCE [LARGE SCALE GENOMIC DNA]</scope>
    <source>
        <strain evidence="2">Derp</strain>
    </source>
</reference>
<organism evidence="2 3">
    <name type="scientific">Dermatophagoides pteronyssinus</name>
    <name type="common">European house dust mite</name>
    <dbReference type="NCBI Taxonomy" id="6956"/>
    <lineage>
        <taxon>Eukaryota</taxon>
        <taxon>Metazoa</taxon>
        <taxon>Ecdysozoa</taxon>
        <taxon>Arthropoda</taxon>
        <taxon>Chelicerata</taxon>
        <taxon>Arachnida</taxon>
        <taxon>Acari</taxon>
        <taxon>Acariformes</taxon>
        <taxon>Sarcoptiformes</taxon>
        <taxon>Astigmata</taxon>
        <taxon>Psoroptidia</taxon>
        <taxon>Analgoidea</taxon>
        <taxon>Pyroglyphidae</taxon>
        <taxon>Dermatophagoidinae</taxon>
        <taxon>Dermatophagoides</taxon>
    </lineage>
</organism>
<evidence type="ECO:0000313" key="2">
    <source>
        <dbReference type="EMBL" id="KAH9423771.1"/>
    </source>
</evidence>
<dbReference type="EMBL" id="NJHN03000031">
    <property type="protein sequence ID" value="KAH9423771.1"/>
    <property type="molecule type" value="Genomic_DNA"/>
</dbReference>
<keyword evidence="3" id="KW-1185">Reference proteome</keyword>
<name>A0ABQ8JMD9_DERPT</name>
<keyword evidence="1" id="KW-0812">Transmembrane</keyword>
<dbReference type="Proteomes" id="UP000887458">
    <property type="component" value="Unassembled WGS sequence"/>
</dbReference>
<feature type="transmembrane region" description="Helical" evidence="1">
    <location>
        <begin position="340"/>
        <end position="360"/>
    </location>
</feature>
<feature type="transmembrane region" description="Helical" evidence="1">
    <location>
        <begin position="253"/>
        <end position="272"/>
    </location>
</feature>
<evidence type="ECO:0000256" key="1">
    <source>
        <dbReference type="SAM" id="Phobius"/>
    </source>
</evidence>
<proteinExistence type="predicted"/>
<evidence type="ECO:0008006" key="4">
    <source>
        <dbReference type="Google" id="ProtNLM"/>
    </source>
</evidence>
<comment type="caution">
    <text evidence="2">The sequence shown here is derived from an EMBL/GenBank/DDBJ whole genome shotgun (WGS) entry which is preliminary data.</text>
</comment>
<keyword evidence="1" id="KW-0472">Membrane</keyword>